<dbReference type="SUPFAM" id="SSF49785">
    <property type="entry name" value="Galactose-binding domain-like"/>
    <property type="match status" value="1"/>
</dbReference>
<dbReference type="PROSITE" id="PS50214">
    <property type="entry name" value="DISINTEGRIN_2"/>
    <property type="match status" value="1"/>
</dbReference>
<dbReference type="Gene3D" id="2.60.120.260">
    <property type="entry name" value="Galactose-binding domain-like"/>
    <property type="match status" value="1"/>
</dbReference>
<protein>
    <submittedName>
        <fullName evidence="13">Disintegrin and metalloproteinase domain-containing protein unc-71-like isoform X1</fullName>
    </submittedName>
</protein>
<evidence type="ECO:0000313" key="12">
    <source>
        <dbReference type="Proteomes" id="UP001652625"/>
    </source>
</evidence>
<dbReference type="RefSeq" id="XP_065646531.1">
    <property type="nucleotide sequence ID" value="XM_065790459.1"/>
</dbReference>
<dbReference type="Gene3D" id="3.40.390.10">
    <property type="entry name" value="Collagenase (Catalytic Domain)"/>
    <property type="match status" value="1"/>
</dbReference>
<dbReference type="SUPFAM" id="SSF82895">
    <property type="entry name" value="TSP-1 type 1 repeat"/>
    <property type="match status" value="1"/>
</dbReference>
<keyword evidence="3" id="KW-1133">Transmembrane helix</keyword>
<reference evidence="12" key="1">
    <citation type="submission" date="2025-05" db="UniProtKB">
        <authorList>
            <consortium name="RefSeq"/>
        </authorList>
    </citation>
    <scope>NUCLEOTIDE SEQUENCE [LARGE SCALE GENOMIC DNA]</scope>
</reference>
<dbReference type="InterPro" id="IPR000884">
    <property type="entry name" value="TSP1_rpt"/>
</dbReference>
<keyword evidence="7" id="KW-0862">Zinc</keyword>
<dbReference type="InterPro" id="IPR036436">
    <property type="entry name" value="Disintegrin_dom_sf"/>
</dbReference>
<dbReference type="Gene3D" id="2.20.100.10">
    <property type="entry name" value="Thrombospondin type-1 (TSP1) repeat"/>
    <property type="match status" value="1"/>
</dbReference>
<keyword evidence="2" id="KW-0812">Transmembrane</keyword>
<dbReference type="SUPFAM" id="SSF55486">
    <property type="entry name" value="Metalloproteases ('zincins'), catalytic domain"/>
    <property type="match status" value="1"/>
</dbReference>
<dbReference type="InterPro" id="IPR008979">
    <property type="entry name" value="Galactose-bd-like_sf"/>
</dbReference>
<feature type="binding site" evidence="7">
    <location>
        <position position="349"/>
    </location>
    <ligand>
        <name>Zn(2+)</name>
        <dbReference type="ChEBI" id="CHEBI:29105"/>
        <note>catalytic</note>
    </ligand>
</feature>
<evidence type="ECO:0000256" key="2">
    <source>
        <dbReference type="ARBA" id="ARBA00022692"/>
    </source>
</evidence>
<dbReference type="Pfam" id="PF00090">
    <property type="entry name" value="TSP_1"/>
    <property type="match status" value="1"/>
</dbReference>
<dbReference type="InterPro" id="IPR024079">
    <property type="entry name" value="MetalloPept_cat_dom_sf"/>
</dbReference>
<evidence type="ECO:0000256" key="6">
    <source>
        <dbReference type="PROSITE-ProRule" id="PRU00068"/>
    </source>
</evidence>
<dbReference type="Pfam" id="PF01421">
    <property type="entry name" value="Reprolysin"/>
    <property type="match status" value="1"/>
</dbReference>
<dbReference type="Pfam" id="PF00200">
    <property type="entry name" value="Disintegrin"/>
    <property type="match status" value="1"/>
</dbReference>
<keyword evidence="6" id="KW-1015">Disulfide bond</keyword>
<proteinExistence type="predicted"/>
<dbReference type="Proteomes" id="UP001652625">
    <property type="component" value="Chromosome 02"/>
</dbReference>
<feature type="binding site" evidence="7">
    <location>
        <position position="353"/>
    </location>
    <ligand>
        <name>Zn(2+)</name>
        <dbReference type="ChEBI" id="CHEBI:29105"/>
        <note>catalytic</note>
    </ligand>
</feature>
<feature type="disulfide bond" evidence="6">
    <location>
        <begin position="479"/>
        <end position="499"/>
    </location>
</feature>
<accession>A0ABM4BC70</accession>
<dbReference type="SMART" id="SM00050">
    <property type="entry name" value="DISIN"/>
    <property type="match status" value="1"/>
</dbReference>
<dbReference type="Gene3D" id="4.10.70.10">
    <property type="entry name" value="Disintegrin domain"/>
    <property type="match status" value="1"/>
</dbReference>
<dbReference type="PROSITE" id="PS01186">
    <property type="entry name" value="EGF_2"/>
    <property type="match status" value="1"/>
</dbReference>
<reference evidence="13" key="2">
    <citation type="submission" date="2025-08" db="UniProtKB">
        <authorList>
            <consortium name="RefSeq"/>
        </authorList>
    </citation>
    <scope>IDENTIFICATION</scope>
</reference>
<dbReference type="PANTHER" id="PTHR11905:SF159">
    <property type="entry name" value="ADAM METALLOPROTEASE"/>
    <property type="match status" value="1"/>
</dbReference>
<dbReference type="InterPro" id="IPR001762">
    <property type="entry name" value="Disintegrin_dom"/>
</dbReference>
<keyword evidence="4" id="KW-0472">Membrane</keyword>
<dbReference type="SMART" id="SM00209">
    <property type="entry name" value="TSP1"/>
    <property type="match status" value="1"/>
</dbReference>
<organism evidence="12 13">
    <name type="scientific">Hydra vulgaris</name>
    <name type="common">Hydra</name>
    <name type="synonym">Hydra attenuata</name>
    <dbReference type="NCBI Taxonomy" id="6087"/>
    <lineage>
        <taxon>Eukaryota</taxon>
        <taxon>Metazoa</taxon>
        <taxon>Cnidaria</taxon>
        <taxon>Hydrozoa</taxon>
        <taxon>Hydroidolina</taxon>
        <taxon>Anthoathecata</taxon>
        <taxon>Aplanulata</taxon>
        <taxon>Hydridae</taxon>
        <taxon>Hydra</taxon>
    </lineage>
</organism>
<evidence type="ECO:0000256" key="4">
    <source>
        <dbReference type="ARBA" id="ARBA00023136"/>
    </source>
</evidence>
<dbReference type="InterPro" id="IPR000742">
    <property type="entry name" value="EGF"/>
</dbReference>
<dbReference type="InterPro" id="IPR001590">
    <property type="entry name" value="Peptidase_M12B"/>
</dbReference>
<dbReference type="InterPro" id="IPR000421">
    <property type="entry name" value="FA58C"/>
</dbReference>
<keyword evidence="7" id="KW-0479">Metal-binding</keyword>
<evidence type="ECO:0000313" key="13">
    <source>
        <dbReference type="RefSeq" id="XP_065646531.1"/>
    </source>
</evidence>
<name>A0ABM4BC70_HYDVU</name>
<feature type="signal peptide" evidence="8">
    <location>
        <begin position="1"/>
        <end position="25"/>
    </location>
</feature>
<keyword evidence="5" id="KW-0325">Glycoprotein</keyword>
<evidence type="ECO:0000256" key="1">
    <source>
        <dbReference type="ARBA" id="ARBA00004167"/>
    </source>
</evidence>
<evidence type="ECO:0000256" key="8">
    <source>
        <dbReference type="SAM" id="SignalP"/>
    </source>
</evidence>
<evidence type="ECO:0000259" key="11">
    <source>
        <dbReference type="PROSITE" id="PS50215"/>
    </source>
</evidence>
<evidence type="ECO:0000256" key="5">
    <source>
        <dbReference type="ARBA" id="ARBA00023180"/>
    </source>
</evidence>
<dbReference type="Pfam" id="PF00754">
    <property type="entry name" value="F5_F8_type_C"/>
    <property type="match status" value="1"/>
</dbReference>
<evidence type="ECO:0000259" key="10">
    <source>
        <dbReference type="PROSITE" id="PS50214"/>
    </source>
</evidence>
<feature type="domain" description="Peptidase M12B" evidence="11">
    <location>
        <begin position="209"/>
        <end position="398"/>
    </location>
</feature>
<sequence length="1110" mass="125893">MSVKRCIQIWFLLQVSFNALRVSDTEIVYPKRHHRERPQNDLGTLNQNGFHEDYVTYEIKAKKDHHFLDLKKIEPTHQKFIWLRSIENGKEVAVKHYPENCYYEGKVRGIEDSYAFISTCSGGLTGTIDDGKTRYDIIPQENGIKHNYHNVENLMRKKYKEMKKSGIYGNNEVRHEKLRNRRTVLLSDASPYLVDVESRYQNYTKNETLYAEVFVSCDSRMLNYMKKTSRLIERVLNAYFQLDRAYQAIDVRIVVVAIDIQIDAYAFTRYVDDSGKDLDSFKYYIDNVIKKTSPFKNVVFDVAMFLSFNRWPDGVVGIAYIDSICGEYSINDNYFEFDNISATVHTIGHEFGHILGFNHDEDKCDGPVICLTRRGCFMENQDKSSRPGFSNCSMEVFKTKEYTCLTNLPFEPYAKVCGNGILEKDEQCDCGTIEMCERNGDNCCEPLDCVFKASAQCSYKNNPDCCLPSCLFKKQGTLCREADGECDLPEYCEGDKATCPDNKSVQNVVPCDFSAKIFHGITEDTYNSVTNSVSRLSPPITAQHLNVLPKLWNKEGLCLKLKFFGCSSEEDCDLQLTKELPISAFDASSTFDEVDNTTSEELISRNGWCPKDPIGSWLKIDFGKKVNIKLIEMKITYLYTTWYTLQYSEDGQSWEDYLEKDADKLKKSKSVCFSGSCQLPIAKQCKTLPHLDGALCAENKLCVNEKCGSAKEHGFKCPMNAGKMCSGNGACTSDGTCVCNKGYSQIDNCLTKLKPVNGKWSEWSNYTKCSKDCNGGIQKRYRFCSNPVPKYGGKECYGVSSSERTCNDILCPIKIAPNIATRITTSDDKFCIEPKTGDCSVPDDTVLVFRSTSSKYCKNNVSEFIFNPKTGSLLHKCSNKFVCSESGIYSGSNMVVSSACNKSEGQIQRTIWKTLQVDMLCFNPSNSNLASGANIKLRNCDKENQILMLELDMGDVTVLFYKNVEDMRALKQDLNIPTYKGFVDNFDFSSYYIDHANIRMYAYFRVPESGYYIFQVACSGICELLFTDDISDSESAKKIAGCPKPVYRYEYDAYKEQVSNIINLKIANLYYLEIILVNHVFILPHASAAVVLPSGSSVAPISYEYLSRKN</sequence>
<dbReference type="GeneID" id="136076853"/>
<dbReference type="InterPro" id="IPR036383">
    <property type="entry name" value="TSP1_rpt_sf"/>
</dbReference>
<keyword evidence="8" id="KW-0732">Signal</keyword>
<comment type="caution">
    <text evidence="7">Lacks conserved residue(s) required for the propagation of feature annotation.</text>
</comment>
<dbReference type="SUPFAM" id="SSF57552">
    <property type="entry name" value="Blood coagulation inhibitor (disintegrin)"/>
    <property type="match status" value="1"/>
</dbReference>
<evidence type="ECO:0000256" key="7">
    <source>
        <dbReference type="PROSITE-ProRule" id="PRU00276"/>
    </source>
</evidence>
<dbReference type="PROSITE" id="PS50215">
    <property type="entry name" value="ADAM_MEPRO"/>
    <property type="match status" value="1"/>
</dbReference>
<feature type="active site" evidence="7">
    <location>
        <position position="350"/>
    </location>
</feature>
<dbReference type="PROSITE" id="PS50092">
    <property type="entry name" value="TSP1"/>
    <property type="match status" value="1"/>
</dbReference>
<comment type="subcellular location">
    <subcellularLocation>
        <location evidence="1">Membrane</location>
        <topology evidence="1">Single-pass membrane protein</topology>
    </subcellularLocation>
</comment>
<keyword evidence="12" id="KW-1185">Reference proteome</keyword>
<feature type="chain" id="PRO_5045672369" evidence="8">
    <location>
        <begin position="26"/>
        <end position="1110"/>
    </location>
</feature>
<dbReference type="PROSITE" id="PS50022">
    <property type="entry name" value="FA58C_3"/>
    <property type="match status" value="1"/>
</dbReference>
<feature type="binding site" evidence="7">
    <location>
        <position position="359"/>
    </location>
    <ligand>
        <name>Zn(2+)</name>
        <dbReference type="ChEBI" id="CHEBI:29105"/>
        <note>catalytic</note>
    </ligand>
</feature>
<gene>
    <name evidence="13" type="primary">LOC136076853</name>
</gene>
<feature type="domain" description="F5/8 type C" evidence="9">
    <location>
        <begin position="566"/>
        <end position="657"/>
    </location>
</feature>
<evidence type="ECO:0000259" key="9">
    <source>
        <dbReference type="PROSITE" id="PS50022"/>
    </source>
</evidence>
<evidence type="ECO:0000256" key="3">
    <source>
        <dbReference type="ARBA" id="ARBA00022989"/>
    </source>
</evidence>
<feature type="domain" description="Disintegrin" evidence="10">
    <location>
        <begin position="414"/>
        <end position="507"/>
    </location>
</feature>
<dbReference type="PANTHER" id="PTHR11905">
    <property type="entry name" value="ADAM A DISINTEGRIN AND METALLOPROTEASE DOMAIN"/>
    <property type="match status" value="1"/>
</dbReference>